<dbReference type="CDD" id="cd24015">
    <property type="entry name" value="ASKHA_NBD_PanK-III"/>
    <property type="match status" value="1"/>
</dbReference>
<keyword evidence="9 16" id="KW-0547">Nucleotide-binding</keyword>
<feature type="binding site" evidence="16">
    <location>
        <position position="102"/>
    </location>
    <ligand>
        <name>substrate</name>
    </ligand>
</feature>
<dbReference type="Pfam" id="PF03309">
    <property type="entry name" value="Pan_kinase"/>
    <property type="match status" value="1"/>
</dbReference>
<dbReference type="PANTHER" id="PTHR34265:SF1">
    <property type="entry name" value="TYPE III PANTOTHENATE KINASE"/>
    <property type="match status" value="1"/>
</dbReference>
<evidence type="ECO:0000256" key="7">
    <source>
        <dbReference type="ARBA" id="ARBA00022490"/>
    </source>
</evidence>
<dbReference type="GO" id="GO:0005524">
    <property type="term" value="F:ATP binding"/>
    <property type="evidence" value="ECO:0007669"/>
    <property type="project" value="UniProtKB-UniRule"/>
</dbReference>
<dbReference type="Gene3D" id="3.30.420.40">
    <property type="match status" value="2"/>
</dbReference>
<dbReference type="UniPathway" id="UPA00241">
    <property type="reaction ID" value="UER00352"/>
</dbReference>
<feature type="binding site" evidence="16">
    <location>
        <position position="186"/>
    </location>
    <ligand>
        <name>substrate</name>
    </ligand>
</feature>
<comment type="pathway">
    <text evidence="4 16">Cofactor biosynthesis; coenzyme A biosynthesis; CoA from (R)-pantothenate: step 1/5.</text>
</comment>
<evidence type="ECO:0000256" key="13">
    <source>
        <dbReference type="ARBA" id="ARBA00022993"/>
    </source>
</evidence>
<comment type="similarity">
    <text evidence="14 16">Belongs to the type III pantothenate kinase family.</text>
</comment>
<comment type="catalytic activity">
    <reaction evidence="1 16">
        <text>(R)-pantothenate + ATP = (R)-4'-phosphopantothenate + ADP + H(+)</text>
        <dbReference type="Rhea" id="RHEA:16373"/>
        <dbReference type="ChEBI" id="CHEBI:10986"/>
        <dbReference type="ChEBI" id="CHEBI:15378"/>
        <dbReference type="ChEBI" id="CHEBI:29032"/>
        <dbReference type="ChEBI" id="CHEBI:30616"/>
        <dbReference type="ChEBI" id="CHEBI:456216"/>
        <dbReference type="EC" id="2.7.1.33"/>
    </reaction>
</comment>
<keyword evidence="10 16" id="KW-0418">Kinase</keyword>
<evidence type="ECO:0000256" key="15">
    <source>
        <dbReference type="ARBA" id="ARBA00040883"/>
    </source>
</evidence>
<dbReference type="NCBIfam" id="NF009855">
    <property type="entry name" value="PRK13321.1"/>
    <property type="match status" value="1"/>
</dbReference>
<organism evidence="17">
    <name type="scientific">uncultured Thermomicrobiales bacterium</name>
    <dbReference type="NCBI Taxonomy" id="1645740"/>
    <lineage>
        <taxon>Bacteria</taxon>
        <taxon>Pseudomonadati</taxon>
        <taxon>Thermomicrobiota</taxon>
        <taxon>Thermomicrobia</taxon>
        <taxon>Thermomicrobiales</taxon>
        <taxon>environmental samples</taxon>
    </lineage>
</organism>
<feature type="binding site" evidence="16">
    <location>
        <begin position="6"/>
        <end position="13"/>
    </location>
    <ligand>
        <name>ATP</name>
        <dbReference type="ChEBI" id="CHEBI:30616"/>
    </ligand>
</feature>
<feature type="binding site" evidence="16">
    <location>
        <begin position="109"/>
        <end position="112"/>
    </location>
    <ligand>
        <name>substrate</name>
    </ligand>
</feature>
<keyword evidence="12 16" id="KW-0630">Potassium</keyword>
<dbReference type="HAMAP" id="MF_01274">
    <property type="entry name" value="Pantothen_kinase_3"/>
    <property type="match status" value="1"/>
</dbReference>
<dbReference type="InterPro" id="IPR043129">
    <property type="entry name" value="ATPase_NBD"/>
</dbReference>
<evidence type="ECO:0000256" key="12">
    <source>
        <dbReference type="ARBA" id="ARBA00022958"/>
    </source>
</evidence>
<keyword evidence="7 16" id="KW-0963">Cytoplasm</keyword>
<evidence type="ECO:0000256" key="3">
    <source>
        <dbReference type="ARBA" id="ARBA00004496"/>
    </source>
</evidence>
<evidence type="ECO:0000256" key="14">
    <source>
        <dbReference type="ARBA" id="ARBA00038036"/>
    </source>
</evidence>
<dbReference type="EC" id="2.7.1.33" evidence="6 16"/>
<evidence type="ECO:0000256" key="9">
    <source>
        <dbReference type="ARBA" id="ARBA00022741"/>
    </source>
</evidence>
<evidence type="ECO:0000256" key="2">
    <source>
        <dbReference type="ARBA" id="ARBA00001958"/>
    </source>
</evidence>
<dbReference type="GO" id="GO:0015937">
    <property type="term" value="P:coenzyme A biosynthetic process"/>
    <property type="evidence" value="ECO:0007669"/>
    <property type="project" value="UniProtKB-UniRule"/>
</dbReference>
<feature type="binding site" evidence="16">
    <location>
        <position position="131"/>
    </location>
    <ligand>
        <name>K(+)</name>
        <dbReference type="ChEBI" id="CHEBI:29103"/>
    </ligand>
</feature>
<dbReference type="EMBL" id="CADCWI010000028">
    <property type="protein sequence ID" value="CAA9545236.1"/>
    <property type="molecule type" value="Genomic_DNA"/>
</dbReference>
<comment type="subunit">
    <text evidence="5 16">Homodimer.</text>
</comment>
<evidence type="ECO:0000256" key="4">
    <source>
        <dbReference type="ARBA" id="ARBA00005225"/>
    </source>
</evidence>
<keyword evidence="13 16" id="KW-0173">Coenzyme A biosynthesis</keyword>
<evidence type="ECO:0000256" key="11">
    <source>
        <dbReference type="ARBA" id="ARBA00022840"/>
    </source>
</evidence>
<protein>
    <recommendedName>
        <fullName evidence="15 16">Type III pantothenate kinase</fullName>
        <ecNumber evidence="6 16">2.7.1.33</ecNumber>
    </recommendedName>
    <alternativeName>
        <fullName evidence="16">PanK-III</fullName>
    </alternativeName>
    <alternativeName>
        <fullName evidence="16">Pantothenic acid kinase</fullName>
    </alternativeName>
</protein>
<evidence type="ECO:0000256" key="1">
    <source>
        <dbReference type="ARBA" id="ARBA00001206"/>
    </source>
</evidence>
<proteinExistence type="inferred from homology"/>
<evidence type="ECO:0000256" key="10">
    <source>
        <dbReference type="ARBA" id="ARBA00022777"/>
    </source>
</evidence>
<accession>A0A6J4UBW1</accession>
<dbReference type="AlphaFoldDB" id="A0A6J4UBW1"/>
<keyword evidence="16" id="KW-0479">Metal-binding</keyword>
<name>A0A6J4UBW1_9BACT</name>
<dbReference type="SUPFAM" id="SSF53067">
    <property type="entry name" value="Actin-like ATPase domain"/>
    <property type="match status" value="2"/>
</dbReference>
<comment type="cofactor">
    <cofactor evidence="16">
        <name>NH4(+)</name>
        <dbReference type="ChEBI" id="CHEBI:28938"/>
    </cofactor>
    <cofactor evidence="16">
        <name>K(+)</name>
        <dbReference type="ChEBI" id="CHEBI:29103"/>
    </cofactor>
    <text evidence="16">A monovalent cation. Ammonium or potassium.</text>
</comment>
<dbReference type="InterPro" id="IPR004619">
    <property type="entry name" value="Type_III_PanK"/>
</dbReference>
<evidence type="ECO:0000256" key="8">
    <source>
        <dbReference type="ARBA" id="ARBA00022679"/>
    </source>
</evidence>
<sequence length="258" mass="27400">MLLVVDVGNTNTVVGVFGLDSPEVVTTARMSTRRDRMPDEWYAILAPVLAQSGINPRVISAMVISSVVPNVTRWLSAMGEERLGVTPMLVGVDLDLGIGIDYPNPAEIGPDRLVNSLAAVEQFGAPVISIDFGTAINFDVVNAQGSYIGGALAPGLVVSLDAMVSRAARLFTVELARPAHAIGRTTSEAIQSGVVLGYLSMIEGMIVRIKEELQGDPAVIVTGGYGEIFAEASSHIDAFAPNLTIDGLRLVYERVKRH</sequence>
<feature type="active site" description="Proton acceptor" evidence="16">
    <location>
        <position position="111"/>
    </location>
</feature>
<gene>
    <name evidence="16" type="primary">coaX</name>
    <name evidence="17" type="ORF">AVDCRST_MAG43-522</name>
</gene>
<dbReference type="GO" id="GO:0004594">
    <property type="term" value="F:pantothenate kinase activity"/>
    <property type="evidence" value="ECO:0007669"/>
    <property type="project" value="UniProtKB-UniRule"/>
</dbReference>
<keyword evidence="8 16" id="KW-0808">Transferase</keyword>
<keyword evidence="11 16" id="KW-0067">ATP-binding</keyword>
<evidence type="ECO:0000256" key="16">
    <source>
        <dbReference type="HAMAP-Rule" id="MF_01274"/>
    </source>
</evidence>
<dbReference type="GO" id="GO:0005737">
    <property type="term" value="C:cytoplasm"/>
    <property type="evidence" value="ECO:0007669"/>
    <property type="project" value="UniProtKB-SubCell"/>
</dbReference>
<reference evidence="17" key="1">
    <citation type="submission" date="2020-02" db="EMBL/GenBank/DDBJ databases">
        <authorList>
            <person name="Meier V. D."/>
        </authorList>
    </citation>
    <scope>NUCLEOTIDE SEQUENCE</scope>
    <source>
        <strain evidence="17">AVDCRST_MAG43</strain>
    </source>
</reference>
<comment type="subcellular location">
    <subcellularLocation>
        <location evidence="3 16">Cytoplasm</location>
    </subcellularLocation>
</comment>
<comment type="cofactor">
    <cofactor evidence="2">
        <name>K(+)</name>
        <dbReference type="ChEBI" id="CHEBI:29103"/>
    </cofactor>
</comment>
<comment type="function">
    <text evidence="16">Catalyzes the phosphorylation of pantothenate (Pan), the first step in CoA biosynthesis.</text>
</comment>
<feature type="binding site" evidence="16">
    <location>
        <position position="134"/>
    </location>
    <ligand>
        <name>ATP</name>
        <dbReference type="ChEBI" id="CHEBI:30616"/>
    </ligand>
</feature>
<dbReference type="GO" id="GO:0046872">
    <property type="term" value="F:metal ion binding"/>
    <property type="evidence" value="ECO:0007669"/>
    <property type="project" value="UniProtKB-KW"/>
</dbReference>
<evidence type="ECO:0000313" key="17">
    <source>
        <dbReference type="EMBL" id="CAA9545236.1"/>
    </source>
</evidence>
<evidence type="ECO:0000256" key="6">
    <source>
        <dbReference type="ARBA" id="ARBA00012102"/>
    </source>
</evidence>
<dbReference type="NCBIfam" id="TIGR00671">
    <property type="entry name" value="baf"/>
    <property type="match status" value="1"/>
</dbReference>
<dbReference type="PANTHER" id="PTHR34265">
    <property type="entry name" value="TYPE III PANTOTHENATE KINASE"/>
    <property type="match status" value="1"/>
</dbReference>
<evidence type="ECO:0000256" key="5">
    <source>
        <dbReference type="ARBA" id="ARBA00011738"/>
    </source>
</evidence>